<dbReference type="Proteomes" id="UP000504629">
    <property type="component" value="Unplaced"/>
</dbReference>
<evidence type="ECO:0000256" key="5">
    <source>
        <dbReference type="ARBA" id="ARBA00023180"/>
    </source>
</evidence>
<dbReference type="PANTHER" id="PTHR10009">
    <property type="entry name" value="PROTEIN YELLOW-RELATED"/>
    <property type="match status" value="1"/>
</dbReference>
<keyword evidence="3" id="KW-0964">Secreted</keyword>
<protein>
    <submittedName>
        <fullName evidence="7">Protein yellow-like isoform X1</fullName>
    </submittedName>
</protein>
<keyword evidence="4" id="KW-0732">Signal</keyword>
<dbReference type="PANTHER" id="PTHR10009:SF7">
    <property type="entry name" value="GH10609P-RELATED"/>
    <property type="match status" value="1"/>
</dbReference>
<evidence type="ECO:0000256" key="4">
    <source>
        <dbReference type="ARBA" id="ARBA00022729"/>
    </source>
</evidence>
<keyword evidence="6" id="KW-1185">Reference proteome</keyword>
<dbReference type="PRINTS" id="PR01366">
    <property type="entry name" value="ROYALJELLY"/>
</dbReference>
<dbReference type="Pfam" id="PF03022">
    <property type="entry name" value="MRJP"/>
    <property type="match status" value="1"/>
</dbReference>
<accession>A0A6J2KUT4</accession>
<organism evidence="6 7">
    <name type="scientific">Bombyx mandarina</name>
    <name type="common">Wild silk moth</name>
    <name type="synonym">Wild silkworm</name>
    <dbReference type="NCBI Taxonomy" id="7092"/>
    <lineage>
        <taxon>Eukaryota</taxon>
        <taxon>Metazoa</taxon>
        <taxon>Ecdysozoa</taxon>
        <taxon>Arthropoda</taxon>
        <taxon>Hexapoda</taxon>
        <taxon>Insecta</taxon>
        <taxon>Pterygota</taxon>
        <taxon>Neoptera</taxon>
        <taxon>Endopterygota</taxon>
        <taxon>Lepidoptera</taxon>
        <taxon>Glossata</taxon>
        <taxon>Ditrysia</taxon>
        <taxon>Bombycoidea</taxon>
        <taxon>Bombycidae</taxon>
        <taxon>Bombycinae</taxon>
        <taxon>Bombyx</taxon>
    </lineage>
</organism>
<gene>
    <name evidence="7" type="primary">LOC114253318</name>
</gene>
<dbReference type="AlphaFoldDB" id="A0A6J2KUT4"/>
<dbReference type="InterPro" id="IPR011042">
    <property type="entry name" value="6-blade_b-propeller_TolB-like"/>
</dbReference>
<comment type="subcellular location">
    <subcellularLocation>
        <location evidence="1">Secreted</location>
    </subcellularLocation>
</comment>
<dbReference type="Gene3D" id="2.120.10.30">
    <property type="entry name" value="TolB, C-terminal domain"/>
    <property type="match status" value="1"/>
</dbReference>
<proteinExistence type="inferred from homology"/>
<evidence type="ECO:0000256" key="1">
    <source>
        <dbReference type="ARBA" id="ARBA00004613"/>
    </source>
</evidence>
<dbReference type="KEGG" id="bman:114253318"/>
<keyword evidence="5" id="KW-0325">Glycoprotein</keyword>
<dbReference type="CTD" id="692999"/>
<evidence type="ECO:0000256" key="3">
    <source>
        <dbReference type="ARBA" id="ARBA00022525"/>
    </source>
</evidence>
<evidence type="ECO:0000313" key="6">
    <source>
        <dbReference type="Proteomes" id="UP000504629"/>
    </source>
</evidence>
<dbReference type="GO" id="GO:0005576">
    <property type="term" value="C:extracellular region"/>
    <property type="evidence" value="ECO:0007669"/>
    <property type="project" value="UniProtKB-SubCell"/>
</dbReference>
<dbReference type="InterPro" id="IPR017996">
    <property type="entry name" value="MRJP/yellow-related"/>
</dbReference>
<sequence length="477" mass="54097">MVPILQRYGACNALFRQYDPQLLDAFKLEMSYGIERFFLLSYCLACCWPGLGAKNNLRVVRQWAELEFVFPNEEARSYALEKRFYVPGSSVPIDVDVQHRSGKKSRIFVTIPRFDEGRPVTFGTVDDEGRIVAYPDYSWHENQGQNCGGLTSVFRVAIDECNRLWIMDAGKIGDTQYCPPQVLAFDLATDRLVYRHVVNISSYTSPSLFITPVVDVRPEFPGDCANTFVYVADVSGFGLLVLDVANDRSWRVTNKYFFPYPSRGTFTIDGESFDLMDGVLGMALSPYRTGRDRFLYFHSLASTTENVVKTEVIRNNSYLVDPTVDPQAIAEFPEERTSQSAAEAMDRNGIMYFGLMNPPSIWCWNSATEFSPRNFYKIAVDKETLQFASGLKVVNNIKGEQELWILTSSFQRVMTGSISSDRVNFRIHAEKVPTVLADSPCNNPPKDRHPGYHANIIVRNGHIRGTYRYGAVSFLKK</sequence>
<dbReference type="OrthoDB" id="8184345at2759"/>
<dbReference type="GeneID" id="114253318"/>
<evidence type="ECO:0000313" key="7">
    <source>
        <dbReference type="RefSeq" id="XP_028043954.1"/>
    </source>
</evidence>
<dbReference type="RefSeq" id="XP_028043954.1">
    <property type="nucleotide sequence ID" value="XM_028188153.1"/>
</dbReference>
<evidence type="ECO:0000256" key="2">
    <source>
        <dbReference type="ARBA" id="ARBA00009127"/>
    </source>
</evidence>
<reference evidence="7" key="1">
    <citation type="submission" date="2025-08" db="UniProtKB">
        <authorList>
            <consortium name="RefSeq"/>
        </authorList>
    </citation>
    <scope>IDENTIFICATION</scope>
    <source>
        <tissue evidence="7">Silk gland</tissue>
    </source>
</reference>
<comment type="similarity">
    <text evidence="2">Belongs to the major royal jelly protein family.</text>
</comment>
<dbReference type="FunFam" id="2.120.10.30:FF:000045">
    <property type="entry name" value="Blast:Protein yellow"/>
    <property type="match status" value="1"/>
</dbReference>
<name>A0A6J2KUT4_BOMMA</name>